<dbReference type="AlphaFoldDB" id="A0A8H4KJS3"/>
<reference evidence="1" key="1">
    <citation type="submission" date="2020-01" db="EMBL/GenBank/DDBJ databases">
        <title>Identification and distribution of gene clusters putatively required for synthesis of sphingolipid metabolism inhibitors in phylogenetically diverse species of the filamentous fungus Fusarium.</title>
        <authorList>
            <person name="Kim H.-S."/>
            <person name="Busman M."/>
            <person name="Brown D.W."/>
            <person name="Divon H."/>
            <person name="Uhlig S."/>
            <person name="Proctor R.H."/>
        </authorList>
    </citation>
    <scope>NUCLEOTIDE SEQUENCE</scope>
    <source>
        <strain evidence="1">NRRL 53441</strain>
    </source>
</reference>
<name>A0A8H4KJS3_9HYPO</name>
<comment type="caution">
    <text evidence="1">The sequence shown here is derived from an EMBL/GenBank/DDBJ whole genome shotgun (WGS) entry which is preliminary data.</text>
</comment>
<evidence type="ECO:0000313" key="2">
    <source>
        <dbReference type="Proteomes" id="UP000605986"/>
    </source>
</evidence>
<organism evidence="1 2">
    <name type="scientific">Fusarium austroafricanum</name>
    <dbReference type="NCBI Taxonomy" id="2364996"/>
    <lineage>
        <taxon>Eukaryota</taxon>
        <taxon>Fungi</taxon>
        <taxon>Dikarya</taxon>
        <taxon>Ascomycota</taxon>
        <taxon>Pezizomycotina</taxon>
        <taxon>Sordariomycetes</taxon>
        <taxon>Hypocreomycetidae</taxon>
        <taxon>Hypocreales</taxon>
        <taxon>Nectriaceae</taxon>
        <taxon>Fusarium</taxon>
        <taxon>Fusarium concolor species complex</taxon>
    </lineage>
</organism>
<proteinExistence type="predicted"/>
<dbReference type="Proteomes" id="UP000605986">
    <property type="component" value="Unassembled WGS sequence"/>
</dbReference>
<dbReference type="EMBL" id="JAADJG010000233">
    <property type="protein sequence ID" value="KAF4451013.1"/>
    <property type="molecule type" value="Genomic_DNA"/>
</dbReference>
<protein>
    <submittedName>
        <fullName evidence="1">Uncharacterized protein</fullName>
    </submittedName>
</protein>
<sequence length="191" mass="21915">MDNVPPAARLDARRFRNIYELGDYPKTRFPQPAIGRLDILFQALKYFRHDSRIQVENALAGLDIQNVLNLSVSLMDRIFENHRNPEARQGPNATYSMAVILQDAFFTYSALARRGEDTSELNIVEAREYAKMFENGGCSEELQFDYWDMLESRTDETGRVALYIARCNIPGRENRARVAKGLDVEDTIWGS</sequence>
<gene>
    <name evidence="1" type="ORF">F53441_5960</name>
</gene>
<keyword evidence="2" id="KW-1185">Reference proteome</keyword>
<accession>A0A8H4KJS3</accession>
<evidence type="ECO:0000313" key="1">
    <source>
        <dbReference type="EMBL" id="KAF4451013.1"/>
    </source>
</evidence>